<feature type="domain" description="HTH arsR-type" evidence="1">
    <location>
        <begin position="90"/>
        <end position="170"/>
    </location>
</feature>
<dbReference type="PRINTS" id="PR00778">
    <property type="entry name" value="HTHARSR"/>
</dbReference>
<dbReference type="SMART" id="SM00418">
    <property type="entry name" value="HTH_ARSR"/>
    <property type="match status" value="1"/>
</dbReference>
<name>A0ABU9WBM0_9BURK</name>
<gene>
    <name evidence="2" type="ORF">VOI36_06020</name>
</gene>
<dbReference type="InterPro" id="IPR001845">
    <property type="entry name" value="HTH_ArsR_DNA-bd_dom"/>
</dbReference>
<dbReference type="RefSeq" id="WP_343491177.1">
    <property type="nucleotide sequence ID" value="NZ_JBCPYA010000001.1"/>
</dbReference>
<dbReference type="CDD" id="cd00090">
    <property type="entry name" value="HTH_ARSR"/>
    <property type="match status" value="1"/>
</dbReference>
<comment type="caution">
    <text evidence="2">The sequence shown here is derived from an EMBL/GenBank/DDBJ whole genome shotgun (WGS) entry which is preliminary data.</text>
</comment>
<evidence type="ECO:0000259" key="1">
    <source>
        <dbReference type="SMART" id="SM00418"/>
    </source>
</evidence>
<keyword evidence="3" id="KW-1185">Reference proteome</keyword>
<evidence type="ECO:0000313" key="3">
    <source>
        <dbReference type="Proteomes" id="UP001466933"/>
    </source>
</evidence>
<reference evidence="2 3" key="1">
    <citation type="submission" date="2024-05" db="EMBL/GenBank/DDBJ databases">
        <title>Burkholderia sp. Nov. a novel bacteria isolated from rhizosphere soil of Camellia sinensis.</title>
        <authorList>
            <person name="Dong Y."/>
        </authorList>
    </citation>
    <scope>NUCLEOTIDE SEQUENCE [LARGE SCALE GENOMIC DNA]</scope>
    <source>
        <strain evidence="2 3">GS2Y</strain>
    </source>
</reference>
<evidence type="ECO:0000313" key="2">
    <source>
        <dbReference type="EMBL" id="MEN2469446.1"/>
    </source>
</evidence>
<proteinExistence type="predicted"/>
<protein>
    <recommendedName>
        <fullName evidence="1">HTH arsR-type domain-containing protein</fullName>
    </recommendedName>
</protein>
<dbReference type="EMBL" id="JBCPYA010000001">
    <property type="protein sequence ID" value="MEN2469446.1"/>
    <property type="molecule type" value="Genomic_DNA"/>
</dbReference>
<organism evidence="2 3">
    <name type="scientific">Burkholderia theae</name>
    <dbReference type="NCBI Taxonomy" id="3143496"/>
    <lineage>
        <taxon>Bacteria</taxon>
        <taxon>Pseudomonadati</taxon>
        <taxon>Pseudomonadota</taxon>
        <taxon>Betaproteobacteria</taxon>
        <taxon>Burkholderiales</taxon>
        <taxon>Burkholderiaceae</taxon>
        <taxon>Burkholderia</taxon>
    </lineage>
</organism>
<accession>A0ABU9WBM0</accession>
<dbReference type="InterPro" id="IPR036388">
    <property type="entry name" value="WH-like_DNA-bd_sf"/>
</dbReference>
<dbReference type="InterPro" id="IPR036390">
    <property type="entry name" value="WH_DNA-bd_sf"/>
</dbReference>
<dbReference type="Gene3D" id="1.10.10.10">
    <property type="entry name" value="Winged helix-like DNA-binding domain superfamily/Winged helix DNA-binding domain"/>
    <property type="match status" value="1"/>
</dbReference>
<dbReference type="Proteomes" id="UP001466933">
    <property type="component" value="Unassembled WGS sequence"/>
</dbReference>
<dbReference type="SUPFAM" id="SSF46785">
    <property type="entry name" value="Winged helix' DNA-binding domain"/>
    <property type="match status" value="1"/>
</dbReference>
<sequence length="183" mass="20551">MNTDVTVHAARHMSGEMRADARLDCTAAVSDTATFLVRVFSYYSLVRKNSYSDIVVNMKRTPHHDPAAAVPANLPDPLPEPAVSELRLDAIFGALADPLRLTIVRRLLLESEAYDHPCSWFGFNRAKSSLTHHFKALREAGVIRQRQYGLERRSRVRTEDLDVRFPGLLQLVIAWEPSGDEPG</sequence>
<dbReference type="InterPro" id="IPR011991">
    <property type="entry name" value="ArsR-like_HTH"/>
</dbReference>